<dbReference type="AlphaFoldDB" id="A0AAV2RYW7"/>
<dbReference type="InterPro" id="IPR008775">
    <property type="entry name" value="Phytyl_CoA_dOase-like"/>
</dbReference>
<dbReference type="SUPFAM" id="SSF51197">
    <property type="entry name" value="Clavaminate synthase-like"/>
    <property type="match status" value="1"/>
</dbReference>
<accession>A0AAV2RYW7</accession>
<name>A0AAV2RYW7_MEGNR</name>
<evidence type="ECO:0000313" key="2">
    <source>
        <dbReference type="EMBL" id="CAL4153009.1"/>
    </source>
</evidence>
<protein>
    <recommendedName>
        <fullName evidence="4">Phytanoyl-CoA dioxygenase</fullName>
    </recommendedName>
</protein>
<evidence type="ECO:0008006" key="4">
    <source>
        <dbReference type="Google" id="ProtNLM"/>
    </source>
</evidence>
<evidence type="ECO:0000313" key="3">
    <source>
        <dbReference type="Proteomes" id="UP001497623"/>
    </source>
</evidence>
<comment type="caution">
    <text evidence="2">The sequence shown here is derived from an EMBL/GenBank/DDBJ whole genome shotgun (WGS) entry which is preliminary data.</text>
</comment>
<proteinExistence type="predicted"/>
<dbReference type="Pfam" id="PF05721">
    <property type="entry name" value="PhyH"/>
    <property type="match status" value="1"/>
</dbReference>
<comment type="cofactor">
    <cofactor evidence="1">
        <name>Fe cation</name>
        <dbReference type="ChEBI" id="CHEBI:24875"/>
    </cofactor>
</comment>
<reference evidence="2 3" key="1">
    <citation type="submission" date="2024-05" db="EMBL/GenBank/DDBJ databases">
        <authorList>
            <person name="Wallberg A."/>
        </authorList>
    </citation>
    <scope>NUCLEOTIDE SEQUENCE [LARGE SCALE GENOMIC DNA]</scope>
</reference>
<keyword evidence="3" id="KW-1185">Reference proteome</keyword>
<organism evidence="2 3">
    <name type="scientific">Meganyctiphanes norvegica</name>
    <name type="common">Northern krill</name>
    <name type="synonym">Thysanopoda norvegica</name>
    <dbReference type="NCBI Taxonomy" id="48144"/>
    <lineage>
        <taxon>Eukaryota</taxon>
        <taxon>Metazoa</taxon>
        <taxon>Ecdysozoa</taxon>
        <taxon>Arthropoda</taxon>
        <taxon>Crustacea</taxon>
        <taxon>Multicrustacea</taxon>
        <taxon>Malacostraca</taxon>
        <taxon>Eumalacostraca</taxon>
        <taxon>Eucarida</taxon>
        <taxon>Euphausiacea</taxon>
        <taxon>Euphausiidae</taxon>
        <taxon>Meganyctiphanes</taxon>
    </lineage>
</organism>
<dbReference type="PANTHER" id="PTHR20883">
    <property type="entry name" value="PHYTANOYL-COA DIOXYGENASE DOMAIN CONTAINING 1"/>
    <property type="match status" value="1"/>
</dbReference>
<gene>
    <name evidence="2" type="ORF">MNOR_LOCUS31119</name>
</gene>
<evidence type="ECO:0000256" key="1">
    <source>
        <dbReference type="ARBA" id="ARBA00001962"/>
    </source>
</evidence>
<sequence>MHIPENVVKDFQRDGAVLLKGVFSQEWVDKVQEGIRKNLENPSQYGESLKVKEGEGAYFDDYCNWKWIDEFRDYAFNSPAAEIAAKLLNSKQISFYHEHVLNKEPGTSKITPWHHDQSYYPIDGFKVCSLWMPINHIPLHTSIQFVAGSHRWPEWFHPRKFASEKNYPLKKGETTKIERQYVDIPVNDINAGKWPILQWECEPGDVVVFHMKTVHGAPGNNSTTTHRKVISTRWLGDDAVLATRPWDISPPITGGLQPGQRVICDTFPLIYTQPE</sequence>
<dbReference type="Gene3D" id="2.60.120.620">
    <property type="entry name" value="q2cbj1_9rhob like domain"/>
    <property type="match status" value="1"/>
</dbReference>
<dbReference type="Proteomes" id="UP001497623">
    <property type="component" value="Unassembled WGS sequence"/>
</dbReference>
<dbReference type="EMBL" id="CAXKWB010039381">
    <property type="protein sequence ID" value="CAL4153009.1"/>
    <property type="molecule type" value="Genomic_DNA"/>
</dbReference>
<dbReference type="PANTHER" id="PTHR20883:SF49">
    <property type="entry name" value="PHYTANOYL-COA DIOXYGENASE"/>
    <property type="match status" value="1"/>
</dbReference>